<organism evidence="1 2">
    <name type="scientific">Dermacentor silvarum</name>
    <name type="common">Tick</name>
    <dbReference type="NCBI Taxonomy" id="543639"/>
    <lineage>
        <taxon>Eukaryota</taxon>
        <taxon>Metazoa</taxon>
        <taxon>Ecdysozoa</taxon>
        <taxon>Arthropoda</taxon>
        <taxon>Chelicerata</taxon>
        <taxon>Arachnida</taxon>
        <taxon>Acari</taxon>
        <taxon>Parasitiformes</taxon>
        <taxon>Ixodida</taxon>
        <taxon>Ixodoidea</taxon>
        <taxon>Ixodidae</taxon>
        <taxon>Rhipicephalinae</taxon>
        <taxon>Dermacentor</taxon>
    </lineage>
</organism>
<reference evidence="1" key="1">
    <citation type="submission" date="2020-05" db="EMBL/GenBank/DDBJ databases">
        <title>Large-scale comparative analyses of tick genomes elucidate their genetic diversity and vector capacities.</title>
        <authorList>
            <person name="Jia N."/>
            <person name="Wang J."/>
            <person name="Shi W."/>
            <person name="Du L."/>
            <person name="Sun Y."/>
            <person name="Zhan W."/>
            <person name="Jiang J."/>
            <person name="Wang Q."/>
            <person name="Zhang B."/>
            <person name="Ji P."/>
            <person name="Sakyi L.B."/>
            <person name="Cui X."/>
            <person name="Yuan T."/>
            <person name="Jiang B."/>
            <person name="Yang W."/>
            <person name="Lam T.T.-Y."/>
            <person name="Chang Q."/>
            <person name="Ding S."/>
            <person name="Wang X."/>
            <person name="Zhu J."/>
            <person name="Ruan X."/>
            <person name="Zhao L."/>
            <person name="Wei J."/>
            <person name="Que T."/>
            <person name="Du C."/>
            <person name="Cheng J."/>
            <person name="Dai P."/>
            <person name="Han X."/>
            <person name="Huang E."/>
            <person name="Gao Y."/>
            <person name="Liu J."/>
            <person name="Shao H."/>
            <person name="Ye R."/>
            <person name="Li L."/>
            <person name="Wei W."/>
            <person name="Wang X."/>
            <person name="Wang C."/>
            <person name="Yang T."/>
            <person name="Huo Q."/>
            <person name="Li W."/>
            <person name="Guo W."/>
            <person name="Chen H."/>
            <person name="Zhou L."/>
            <person name="Ni X."/>
            <person name="Tian J."/>
            <person name="Zhou Y."/>
            <person name="Sheng Y."/>
            <person name="Liu T."/>
            <person name="Pan Y."/>
            <person name="Xia L."/>
            <person name="Li J."/>
            <person name="Zhao F."/>
            <person name="Cao W."/>
        </authorList>
    </citation>
    <scope>NUCLEOTIDE SEQUENCE</scope>
    <source>
        <strain evidence="1">Dsil-2018</strain>
    </source>
</reference>
<gene>
    <name evidence="1" type="ORF">HPB49_004817</name>
</gene>
<keyword evidence="2" id="KW-1185">Reference proteome</keyword>
<dbReference type="EMBL" id="CM023477">
    <property type="protein sequence ID" value="KAH7936800.1"/>
    <property type="molecule type" value="Genomic_DNA"/>
</dbReference>
<protein>
    <submittedName>
        <fullName evidence="1">Uncharacterized protein</fullName>
    </submittedName>
</protein>
<proteinExistence type="predicted"/>
<dbReference type="Proteomes" id="UP000821865">
    <property type="component" value="Chromosome 8"/>
</dbReference>
<sequence>MDLLREISVFLGFRYQLRLVRDGAYGAQDSQGHWNGMMRELIDKEADLAIGDLTITSQREQAVDFTMPFMTLGVSILYKNTEQKRSLLFFLSPLSSDVWLCVAAACILVSVVLCCVAHAQSAEWTRSRAVSRGLHTVKSDFTLLNSLWFTISAIMRQGCDKSPRSPSTRIITATWWMFSFVLVSSYTANLASFLTRERLQSPIESAEDLAKQSAVRYGCVRSGSTHTLFKESRHETYEMMWHAMKDDLVSSNDEGIERVESGGYAFLMESTSVEYVVRRRCKLKQIGGLLESKGYGIATPTGSPYRNLLSSTILRLQERGTLQKLKDRWWRVRDPMKRCPEETGESRTGSASELGLPKVGGVFVVLLAGLGLACLIAFAELFCKARWGRSSWSA</sequence>
<accession>A0ACB8C7I1</accession>
<evidence type="ECO:0000313" key="2">
    <source>
        <dbReference type="Proteomes" id="UP000821865"/>
    </source>
</evidence>
<name>A0ACB8C7I1_DERSI</name>
<comment type="caution">
    <text evidence="1">The sequence shown here is derived from an EMBL/GenBank/DDBJ whole genome shotgun (WGS) entry which is preliminary data.</text>
</comment>
<evidence type="ECO:0000313" key="1">
    <source>
        <dbReference type="EMBL" id="KAH7936800.1"/>
    </source>
</evidence>